<dbReference type="EMBL" id="UGXD01000002">
    <property type="protein sequence ID" value="SUG31601.1"/>
    <property type="molecule type" value="Genomic_DNA"/>
</dbReference>
<proteinExistence type="predicted"/>
<dbReference type="PANTHER" id="PTHR43876">
    <property type="entry name" value="UBIQUINONE BIOSYNTHESIS MONOOXYGENASE COQ6, MITOCHONDRIAL"/>
    <property type="match status" value="1"/>
</dbReference>
<gene>
    <name evidence="1" type="ORF">NCTC7304_00988</name>
</gene>
<protein>
    <submittedName>
        <fullName evidence="1">Monooxygenase</fullName>
    </submittedName>
</protein>
<dbReference type="AlphaFoldDB" id="A0A379SS98"/>
<dbReference type="SUPFAM" id="SSF51905">
    <property type="entry name" value="FAD/NAD(P)-binding domain"/>
    <property type="match status" value="1"/>
</dbReference>
<dbReference type="InterPro" id="IPR036188">
    <property type="entry name" value="FAD/NAD-bd_sf"/>
</dbReference>
<organism evidence="1 2">
    <name type="scientific">Salmonella enterica subsp. arizonae</name>
    <dbReference type="NCBI Taxonomy" id="59203"/>
    <lineage>
        <taxon>Bacteria</taxon>
        <taxon>Pseudomonadati</taxon>
        <taxon>Pseudomonadota</taxon>
        <taxon>Gammaproteobacteria</taxon>
        <taxon>Enterobacterales</taxon>
        <taxon>Enterobacteriaceae</taxon>
        <taxon>Salmonella</taxon>
    </lineage>
</organism>
<reference evidence="1 2" key="1">
    <citation type="submission" date="2018-06" db="EMBL/GenBank/DDBJ databases">
        <authorList>
            <consortium name="Pathogen Informatics"/>
            <person name="Doyle S."/>
        </authorList>
    </citation>
    <scope>NUCLEOTIDE SEQUENCE [LARGE SCALE GENOMIC DNA]</scope>
    <source>
        <strain evidence="1 2">NCTC7304</strain>
    </source>
</reference>
<evidence type="ECO:0000313" key="1">
    <source>
        <dbReference type="EMBL" id="SUG31601.1"/>
    </source>
</evidence>
<dbReference type="PANTHER" id="PTHR43876:SF7">
    <property type="entry name" value="UBIQUINONE BIOSYNTHESIS MONOOXYGENASE COQ6, MITOCHONDRIAL"/>
    <property type="match status" value="1"/>
</dbReference>
<dbReference type="InterPro" id="IPR051205">
    <property type="entry name" value="UbiH/COQ6_monooxygenase"/>
</dbReference>
<keyword evidence="1" id="KW-0503">Monooxygenase</keyword>
<accession>A0A379SS98</accession>
<name>A0A379SS98_SALER</name>
<keyword evidence="1" id="KW-0560">Oxidoreductase</keyword>
<evidence type="ECO:0000313" key="2">
    <source>
        <dbReference type="Proteomes" id="UP000254762"/>
    </source>
</evidence>
<dbReference type="Proteomes" id="UP000254762">
    <property type="component" value="Unassembled WGS sequence"/>
</dbReference>
<dbReference type="Gene3D" id="3.50.50.60">
    <property type="entry name" value="FAD/NAD(P)-binding domain"/>
    <property type="match status" value="1"/>
</dbReference>
<dbReference type="GO" id="GO:0019168">
    <property type="term" value="F:2-polyprenylphenol 6-hydroxylase activity"/>
    <property type="evidence" value="ECO:0007669"/>
    <property type="project" value="TreeGrafter"/>
</dbReference>
<sequence>MDAAELVDDLRQLQRQGKDIGQHLYLRRYERSRKHSAAMMLAGMQGFRDLFAGENPAKKLLRDIGLKLADTLPGVKPQLLRQAMGVKRPSAMASLSV</sequence>